<gene>
    <name evidence="2" type="ORF">DES41_107330</name>
</gene>
<keyword evidence="1" id="KW-0732">Signal</keyword>
<comment type="caution">
    <text evidence="2">The sequence shown here is derived from an EMBL/GenBank/DDBJ whole genome shotgun (WGS) entry which is preliminary data.</text>
</comment>
<dbReference type="RefSeq" id="WP_114470325.1">
    <property type="nucleotide sequence ID" value="NZ_QPJK01000007.1"/>
</dbReference>
<feature type="signal peptide" evidence="1">
    <location>
        <begin position="1"/>
        <end position="21"/>
    </location>
</feature>
<organism evidence="2 3">
    <name type="scientific">Pseudorhodoferax soli</name>
    <dbReference type="NCBI Taxonomy" id="545864"/>
    <lineage>
        <taxon>Bacteria</taxon>
        <taxon>Pseudomonadati</taxon>
        <taxon>Pseudomonadota</taxon>
        <taxon>Betaproteobacteria</taxon>
        <taxon>Burkholderiales</taxon>
        <taxon>Comamonadaceae</taxon>
    </lineage>
</organism>
<proteinExistence type="predicted"/>
<dbReference type="InterPro" id="IPR013424">
    <property type="entry name" value="Ice-binding_C"/>
</dbReference>
<accession>A0A368XP65</accession>
<evidence type="ECO:0000313" key="2">
    <source>
        <dbReference type="EMBL" id="RCW68808.1"/>
    </source>
</evidence>
<evidence type="ECO:0000256" key="1">
    <source>
        <dbReference type="SAM" id="SignalP"/>
    </source>
</evidence>
<dbReference type="NCBIfam" id="TIGR02595">
    <property type="entry name" value="PEP_CTERM"/>
    <property type="match status" value="1"/>
</dbReference>
<evidence type="ECO:0000313" key="3">
    <source>
        <dbReference type="Proteomes" id="UP000252884"/>
    </source>
</evidence>
<sequence length="194" mass="19783">MNKLSAAALLCGALLGASAQAALVRVASDTVGGTFQYDFDAGIQVGADSRADVQWQQFSTTTRGLTVAFLSSATLLSLGSVNFDAITESVLMGLSYSTADIPGPPDAASPLGVGGVFAVKTNLGNYAKAIVTGYAAGANGTDFYDLQMDYALYDGQPVGPIGELPEPGALGLFALGAGALGWTRRRKPAPASQR</sequence>
<dbReference type="Proteomes" id="UP000252884">
    <property type="component" value="Unassembled WGS sequence"/>
</dbReference>
<dbReference type="OrthoDB" id="8909367at2"/>
<dbReference type="EMBL" id="QPJK01000007">
    <property type="protein sequence ID" value="RCW68808.1"/>
    <property type="molecule type" value="Genomic_DNA"/>
</dbReference>
<dbReference type="AlphaFoldDB" id="A0A368XP65"/>
<reference evidence="2 3" key="1">
    <citation type="submission" date="2018-07" db="EMBL/GenBank/DDBJ databases">
        <title>Genomic Encyclopedia of Type Strains, Phase IV (KMG-IV): sequencing the most valuable type-strain genomes for metagenomic binning, comparative biology and taxonomic classification.</title>
        <authorList>
            <person name="Goeker M."/>
        </authorList>
    </citation>
    <scope>NUCLEOTIDE SEQUENCE [LARGE SCALE GENOMIC DNA]</scope>
    <source>
        <strain evidence="2 3">DSM 21634</strain>
    </source>
</reference>
<keyword evidence="3" id="KW-1185">Reference proteome</keyword>
<protein>
    <submittedName>
        <fullName evidence="2">Putative secreted protein with PEP-CTERM sorting signal</fullName>
    </submittedName>
</protein>
<feature type="chain" id="PRO_5016844181" evidence="1">
    <location>
        <begin position="22"/>
        <end position="194"/>
    </location>
</feature>
<name>A0A368XP65_9BURK</name>